<evidence type="ECO:0000256" key="7">
    <source>
        <dbReference type="SAM" id="MobiDB-lite"/>
    </source>
</evidence>
<sequence>MNMTLQKFTRDVMVSNNCSSSTYGSTSTTTTSSIGLFADMGSLSINPSSSSQESYYCRTTTSSDDHNINNKASVHDEAGHVWNAFPLCSSDDVDDEENTNGAIEEIAAATTTTTTTTTTTATMNGNDEDHFCPNENHSFNKETTESSGQSKLCARGHWRPAEDTKLKELVALYGPQNWNLIAEKLEGRSGKSCRLRWFNQLDPRINRRAFNEEEEERLMAAHRLYGNKWAMIARLFPGRTDNAVKNHWHVIMARKYREQSSAYRRRKLSQAVHRRLEEDHHFITTNSTLGNSSCPLFPVGNQVMGSVIAHHGHRNVGFPPPPHHHKISVVNGHEDAVSCCSDAFHPHNHSSELCAEHTPFDFFSGPNKSRPGDDQQQHQEFSNHGFYHCSHDPVVLQPMQQPNNQYHHHQYSTYISDHHHHRTLTEPSMSSSSSVQESNNTHFGAPPFIDFLGVGAT</sequence>
<feature type="domain" description="HTH myb-type" evidence="9">
    <location>
        <begin position="155"/>
        <end position="201"/>
    </location>
</feature>
<feature type="domain" description="Myb-like" evidence="8">
    <location>
        <begin position="155"/>
        <end position="201"/>
    </location>
</feature>
<evidence type="ECO:0000259" key="8">
    <source>
        <dbReference type="PROSITE" id="PS50090"/>
    </source>
</evidence>
<dbReference type="Gene3D" id="1.10.10.60">
    <property type="entry name" value="Homeodomain-like"/>
    <property type="match status" value="2"/>
</dbReference>
<evidence type="ECO:0000256" key="5">
    <source>
        <dbReference type="ARBA" id="ARBA00023163"/>
    </source>
</evidence>
<evidence type="ECO:0000313" key="11">
    <source>
        <dbReference type="Proteomes" id="UP001420932"/>
    </source>
</evidence>
<comment type="subcellular location">
    <subcellularLocation>
        <location evidence="1">Nucleus</location>
    </subcellularLocation>
</comment>
<dbReference type="Proteomes" id="UP001420932">
    <property type="component" value="Unassembled WGS sequence"/>
</dbReference>
<evidence type="ECO:0000256" key="6">
    <source>
        <dbReference type="ARBA" id="ARBA00023242"/>
    </source>
</evidence>
<dbReference type="CDD" id="cd00167">
    <property type="entry name" value="SANT"/>
    <property type="match status" value="2"/>
</dbReference>
<dbReference type="PROSITE" id="PS50090">
    <property type="entry name" value="MYB_LIKE"/>
    <property type="match status" value="2"/>
</dbReference>
<dbReference type="GO" id="GO:0000981">
    <property type="term" value="F:DNA-binding transcription factor activity, RNA polymerase II-specific"/>
    <property type="evidence" value="ECO:0007669"/>
    <property type="project" value="TreeGrafter"/>
</dbReference>
<dbReference type="PANTHER" id="PTHR45614:SF175">
    <property type="entry name" value="TRANSCRIPTION FACTOR MYB105-RELATED"/>
    <property type="match status" value="1"/>
</dbReference>
<dbReference type="AlphaFoldDB" id="A0AAP0FPG7"/>
<dbReference type="GO" id="GO:0005634">
    <property type="term" value="C:nucleus"/>
    <property type="evidence" value="ECO:0007669"/>
    <property type="project" value="UniProtKB-SubCell"/>
</dbReference>
<evidence type="ECO:0000256" key="2">
    <source>
        <dbReference type="ARBA" id="ARBA00022737"/>
    </source>
</evidence>
<dbReference type="PANTHER" id="PTHR45614">
    <property type="entry name" value="MYB PROTEIN-RELATED"/>
    <property type="match status" value="1"/>
</dbReference>
<dbReference type="InterPro" id="IPR009057">
    <property type="entry name" value="Homeodomain-like_sf"/>
</dbReference>
<keyword evidence="2" id="KW-0677">Repeat</keyword>
<dbReference type="SMART" id="SM00717">
    <property type="entry name" value="SANT"/>
    <property type="match status" value="2"/>
</dbReference>
<feature type="domain" description="Myb-like" evidence="8">
    <location>
        <begin position="202"/>
        <end position="252"/>
    </location>
</feature>
<protein>
    <submittedName>
        <fullName evidence="10">Uncharacterized protein</fullName>
    </submittedName>
</protein>
<evidence type="ECO:0000259" key="9">
    <source>
        <dbReference type="PROSITE" id="PS51294"/>
    </source>
</evidence>
<keyword evidence="6" id="KW-0539">Nucleus</keyword>
<evidence type="ECO:0000256" key="3">
    <source>
        <dbReference type="ARBA" id="ARBA00023015"/>
    </source>
</evidence>
<comment type="caution">
    <text evidence="10">The sequence shown here is derived from an EMBL/GenBank/DDBJ whole genome shotgun (WGS) entry which is preliminary data.</text>
</comment>
<keyword evidence="4" id="KW-0238">DNA-binding</keyword>
<keyword evidence="3" id="KW-0805">Transcription regulation</keyword>
<dbReference type="SUPFAM" id="SSF46689">
    <property type="entry name" value="Homeodomain-like"/>
    <property type="match status" value="1"/>
</dbReference>
<evidence type="ECO:0000256" key="4">
    <source>
        <dbReference type="ARBA" id="ARBA00023125"/>
    </source>
</evidence>
<proteinExistence type="predicted"/>
<dbReference type="FunFam" id="1.10.10.60:FF:000356">
    <property type="entry name" value="MYB transcription factor"/>
    <property type="match status" value="1"/>
</dbReference>
<dbReference type="PROSITE" id="PS51294">
    <property type="entry name" value="HTH_MYB"/>
    <property type="match status" value="2"/>
</dbReference>
<evidence type="ECO:0000313" key="10">
    <source>
        <dbReference type="EMBL" id="KAK9107559.1"/>
    </source>
</evidence>
<dbReference type="GO" id="GO:0000978">
    <property type="term" value="F:RNA polymerase II cis-regulatory region sequence-specific DNA binding"/>
    <property type="evidence" value="ECO:0007669"/>
    <property type="project" value="TreeGrafter"/>
</dbReference>
<organism evidence="10 11">
    <name type="scientific">Stephania yunnanensis</name>
    <dbReference type="NCBI Taxonomy" id="152371"/>
    <lineage>
        <taxon>Eukaryota</taxon>
        <taxon>Viridiplantae</taxon>
        <taxon>Streptophyta</taxon>
        <taxon>Embryophyta</taxon>
        <taxon>Tracheophyta</taxon>
        <taxon>Spermatophyta</taxon>
        <taxon>Magnoliopsida</taxon>
        <taxon>Ranunculales</taxon>
        <taxon>Menispermaceae</taxon>
        <taxon>Menispermoideae</taxon>
        <taxon>Cissampelideae</taxon>
        <taxon>Stephania</taxon>
    </lineage>
</organism>
<dbReference type="InterPro" id="IPR050560">
    <property type="entry name" value="MYB_TF"/>
</dbReference>
<evidence type="ECO:0000256" key="1">
    <source>
        <dbReference type="ARBA" id="ARBA00004123"/>
    </source>
</evidence>
<dbReference type="InterPro" id="IPR001005">
    <property type="entry name" value="SANT/Myb"/>
</dbReference>
<feature type="region of interest" description="Disordered" evidence="7">
    <location>
        <begin position="418"/>
        <end position="442"/>
    </location>
</feature>
<feature type="domain" description="HTH myb-type" evidence="9">
    <location>
        <begin position="202"/>
        <end position="256"/>
    </location>
</feature>
<name>A0AAP0FPG7_9MAGN</name>
<dbReference type="InterPro" id="IPR017930">
    <property type="entry name" value="Myb_dom"/>
</dbReference>
<gene>
    <name evidence="10" type="ORF">Syun_023570</name>
</gene>
<keyword evidence="11" id="KW-1185">Reference proteome</keyword>
<reference evidence="10 11" key="1">
    <citation type="submission" date="2024-01" db="EMBL/GenBank/DDBJ databases">
        <title>Genome assemblies of Stephania.</title>
        <authorList>
            <person name="Yang L."/>
        </authorList>
    </citation>
    <scope>NUCLEOTIDE SEQUENCE [LARGE SCALE GENOMIC DNA]</scope>
    <source>
        <strain evidence="10">YNDBR</strain>
        <tissue evidence="10">Leaf</tissue>
    </source>
</reference>
<keyword evidence="5" id="KW-0804">Transcription</keyword>
<dbReference type="FunFam" id="1.10.10.60:FF:000060">
    <property type="entry name" value="MYB transcription factor"/>
    <property type="match status" value="1"/>
</dbReference>
<dbReference type="EMBL" id="JBBNAF010000010">
    <property type="protein sequence ID" value="KAK9107559.1"/>
    <property type="molecule type" value="Genomic_DNA"/>
</dbReference>
<dbReference type="Pfam" id="PF13921">
    <property type="entry name" value="Myb_DNA-bind_6"/>
    <property type="match status" value="1"/>
</dbReference>
<accession>A0AAP0FPG7</accession>